<comment type="function">
    <text evidence="5">May play the central regulatory role in sporulation. It may be an element of the effector pathway responsible for the activation of sporulation genes in response to nutritional stress. Spo0A may act in concert with spo0H (a sigma factor) to control the expression of some genes that are critical to the sporulation process.</text>
</comment>
<dbReference type="Proteomes" id="UP000482209">
    <property type="component" value="Unassembled WGS sequence"/>
</dbReference>
<comment type="caution">
    <text evidence="9">The sequence shown here is derived from an EMBL/GenBank/DDBJ whole genome shotgun (WGS) entry which is preliminary data.</text>
</comment>
<dbReference type="GO" id="GO:0003700">
    <property type="term" value="F:DNA-binding transcription factor activity"/>
    <property type="evidence" value="ECO:0007669"/>
    <property type="project" value="InterPro"/>
</dbReference>
<keyword evidence="3" id="KW-0238">DNA-binding</keyword>
<evidence type="ECO:0000256" key="3">
    <source>
        <dbReference type="ARBA" id="ARBA00023125"/>
    </source>
</evidence>
<dbReference type="PROSITE" id="PS50110">
    <property type="entry name" value="RESPONSE_REGULATORY"/>
    <property type="match status" value="1"/>
</dbReference>
<feature type="domain" description="Response regulatory" evidence="8">
    <location>
        <begin position="3"/>
        <end position="120"/>
    </location>
</feature>
<dbReference type="Pfam" id="PF00072">
    <property type="entry name" value="Response_reg"/>
    <property type="match status" value="1"/>
</dbReference>
<sequence length="258" mass="30225">MYSVLVVEDEPLELEFLKAIVEETLKSDVKVITAKNGRQAVNMAKKYRPDIIFMDVMLPEIDGIQAIREIRTFLSHVCVCIITAYMEFQFAQEAVRLHVHEYLLKPMKPSGIRNVLLDMVQKVEETQKIFAGEQTTLVKSEEKEEEKHPTFVEESKKYIQKHYKEKMTLEMVASEVYVNAQYFSRVFKKETGVTFTEYVNRLKIQYACKLLETTSYPAYRVSVECGFRDPSYFNRVFCARMNMTPQKYKKQVMTKAKV</sequence>
<name>A0A6L5XWS0_9FIRM</name>
<evidence type="ECO:0000256" key="5">
    <source>
        <dbReference type="ARBA" id="ARBA00024867"/>
    </source>
</evidence>
<dbReference type="EMBL" id="VUMT01000004">
    <property type="protein sequence ID" value="MSS62977.1"/>
    <property type="molecule type" value="Genomic_DNA"/>
</dbReference>
<dbReference type="InterPro" id="IPR018060">
    <property type="entry name" value="HTH_AraC"/>
</dbReference>
<organism evidence="9 10">
    <name type="scientific">Velocimicrobium porci</name>
    <dbReference type="NCBI Taxonomy" id="2606634"/>
    <lineage>
        <taxon>Bacteria</taxon>
        <taxon>Bacillati</taxon>
        <taxon>Bacillota</taxon>
        <taxon>Clostridia</taxon>
        <taxon>Lachnospirales</taxon>
        <taxon>Lachnospiraceae</taxon>
        <taxon>Velocimicrobium</taxon>
    </lineage>
</organism>
<accession>A0A6L5XWS0</accession>
<dbReference type="InterPro" id="IPR001789">
    <property type="entry name" value="Sig_transdc_resp-reg_receiver"/>
</dbReference>
<dbReference type="InterPro" id="IPR009057">
    <property type="entry name" value="Homeodomain-like_sf"/>
</dbReference>
<dbReference type="Pfam" id="PF12833">
    <property type="entry name" value="HTH_18"/>
    <property type="match status" value="1"/>
</dbReference>
<dbReference type="SUPFAM" id="SSF52172">
    <property type="entry name" value="CheY-like"/>
    <property type="match status" value="1"/>
</dbReference>
<keyword evidence="2" id="KW-0805">Transcription regulation</keyword>
<dbReference type="GO" id="GO:0043565">
    <property type="term" value="F:sequence-specific DNA binding"/>
    <property type="evidence" value="ECO:0007669"/>
    <property type="project" value="InterPro"/>
</dbReference>
<dbReference type="SMART" id="SM00342">
    <property type="entry name" value="HTH_ARAC"/>
    <property type="match status" value="1"/>
</dbReference>
<dbReference type="AlphaFoldDB" id="A0A6L5XWS0"/>
<evidence type="ECO:0000259" key="7">
    <source>
        <dbReference type="PROSITE" id="PS01124"/>
    </source>
</evidence>
<dbReference type="GO" id="GO:0000160">
    <property type="term" value="P:phosphorelay signal transduction system"/>
    <property type="evidence" value="ECO:0007669"/>
    <property type="project" value="InterPro"/>
</dbReference>
<keyword evidence="6" id="KW-0597">Phosphoprotein</keyword>
<keyword evidence="4" id="KW-0804">Transcription</keyword>
<reference evidence="9 10" key="1">
    <citation type="submission" date="2019-08" db="EMBL/GenBank/DDBJ databases">
        <title>In-depth cultivation of the pig gut microbiome towards novel bacterial diversity and tailored functional studies.</title>
        <authorList>
            <person name="Wylensek D."/>
            <person name="Hitch T.C.A."/>
            <person name="Clavel T."/>
        </authorList>
    </citation>
    <scope>NUCLEOTIDE SEQUENCE [LARGE SCALE GENOMIC DNA]</scope>
    <source>
        <strain evidence="9 10">WCA-693-APC-MOT-I</strain>
    </source>
</reference>
<dbReference type="PANTHER" id="PTHR43280:SF34">
    <property type="entry name" value="ARAC-FAMILY TRANSCRIPTIONAL REGULATOR"/>
    <property type="match status" value="1"/>
</dbReference>
<dbReference type="Gene3D" id="1.10.10.60">
    <property type="entry name" value="Homeodomain-like"/>
    <property type="match status" value="2"/>
</dbReference>
<feature type="modified residue" description="4-aspartylphosphate" evidence="6">
    <location>
        <position position="55"/>
    </location>
</feature>
<keyword evidence="10" id="KW-1185">Reference proteome</keyword>
<evidence type="ECO:0000313" key="10">
    <source>
        <dbReference type="Proteomes" id="UP000482209"/>
    </source>
</evidence>
<dbReference type="PROSITE" id="PS01124">
    <property type="entry name" value="HTH_ARAC_FAMILY_2"/>
    <property type="match status" value="1"/>
</dbReference>
<protein>
    <recommendedName>
        <fullName evidence="1">Stage 0 sporulation protein A homolog</fullName>
    </recommendedName>
</protein>
<evidence type="ECO:0000259" key="8">
    <source>
        <dbReference type="PROSITE" id="PS50110"/>
    </source>
</evidence>
<feature type="domain" description="HTH araC/xylS-type" evidence="7">
    <location>
        <begin position="153"/>
        <end position="251"/>
    </location>
</feature>
<evidence type="ECO:0000256" key="6">
    <source>
        <dbReference type="PROSITE-ProRule" id="PRU00169"/>
    </source>
</evidence>
<evidence type="ECO:0000313" key="9">
    <source>
        <dbReference type="EMBL" id="MSS62977.1"/>
    </source>
</evidence>
<dbReference type="Gene3D" id="3.40.50.2300">
    <property type="match status" value="1"/>
</dbReference>
<dbReference type="SMART" id="SM00448">
    <property type="entry name" value="REC"/>
    <property type="match status" value="1"/>
</dbReference>
<dbReference type="SUPFAM" id="SSF46689">
    <property type="entry name" value="Homeodomain-like"/>
    <property type="match status" value="2"/>
</dbReference>
<evidence type="ECO:0000256" key="2">
    <source>
        <dbReference type="ARBA" id="ARBA00023015"/>
    </source>
</evidence>
<gene>
    <name evidence="9" type="ORF">FYJ58_03685</name>
</gene>
<evidence type="ECO:0000256" key="1">
    <source>
        <dbReference type="ARBA" id="ARBA00018672"/>
    </source>
</evidence>
<proteinExistence type="predicted"/>
<dbReference type="PANTHER" id="PTHR43280">
    <property type="entry name" value="ARAC-FAMILY TRANSCRIPTIONAL REGULATOR"/>
    <property type="match status" value="1"/>
</dbReference>
<dbReference type="CDD" id="cd17536">
    <property type="entry name" value="REC_YesN-like"/>
    <property type="match status" value="1"/>
</dbReference>
<dbReference type="InterPro" id="IPR011006">
    <property type="entry name" value="CheY-like_superfamily"/>
</dbReference>
<evidence type="ECO:0000256" key="4">
    <source>
        <dbReference type="ARBA" id="ARBA00023163"/>
    </source>
</evidence>
<dbReference type="RefSeq" id="WP_154517420.1">
    <property type="nucleotide sequence ID" value="NZ_VUMT01000004.1"/>
</dbReference>